<dbReference type="InterPro" id="IPR026335">
    <property type="entry name" value="rSAM_SPASM_FxsB"/>
</dbReference>
<dbReference type="EMBL" id="JAGSXH010000001">
    <property type="protein sequence ID" value="MBS2961540.1"/>
    <property type="molecule type" value="Genomic_DNA"/>
</dbReference>
<dbReference type="InterPro" id="IPR023867">
    <property type="entry name" value="Sulphatase_maturase_rSAM"/>
</dbReference>
<dbReference type="CDD" id="cd01335">
    <property type="entry name" value="Radical_SAM"/>
    <property type="match status" value="1"/>
</dbReference>
<dbReference type="Proteomes" id="UP000677913">
    <property type="component" value="Unassembled WGS sequence"/>
</dbReference>
<evidence type="ECO:0000313" key="8">
    <source>
        <dbReference type="EMBL" id="MBS2961540.1"/>
    </source>
</evidence>
<keyword evidence="3" id="KW-0949">S-adenosyl-L-methionine</keyword>
<protein>
    <submittedName>
        <fullName evidence="8">FxsB family radical SAM/SPASM domain protein</fullName>
    </submittedName>
</protein>
<dbReference type="InterPro" id="IPR058240">
    <property type="entry name" value="rSAM_sf"/>
</dbReference>
<evidence type="ECO:0000256" key="5">
    <source>
        <dbReference type="ARBA" id="ARBA00023004"/>
    </source>
</evidence>
<proteinExistence type="predicted"/>
<evidence type="ECO:0000256" key="4">
    <source>
        <dbReference type="ARBA" id="ARBA00022723"/>
    </source>
</evidence>
<feature type="domain" description="Radical SAM core" evidence="7">
    <location>
        <begin position="21"/>
        <end position="272"/>
    </location>
</feature>
<dbReference type="GO" id="GO:0016491">
    <property type="term" value="F:oxidoreductase activity"/>
    <property type="evidence" value="ECO:0007669"/>
    <property type="project" value="InterPro"/>
</dbReference>
<evidence type="ECO:0000256" key="1">
    <source>
        <dbReference type="ARBA" id="ARBA00001966"/>
    </source>
</evidence>
<dbReference type="SFLD" id="SFLDG01072">
    <property type="entry name" value="dehydrogenase_like"/>
    <property type="match status" value="1"/>
</dbReference>
<keyword evidence="4" id="KW-0479">Metal-binding</keyword>
<dbReference type="PANTHER" id="PTHR43273">
    <property type="entry name" value="ANAEROBIC SULFATASE-MATURATING ENZYME HOMOLOG ASLB-RELATED"/>
    <property type="match status" value="1"/>
</dbReference>
<keyword evidence="2" id="KW-0004">4Fe-4S</keyword>
<dbReference type="InterPro" id="IPR007197">
    <property type="entry name" value="rSAM"/>
</dbReference>
<organism evidence="8 9">
    <name type="scientific">Actinocrinis puniceicyclus</name>
    <dbReference type="NCBI Taxonomy" id="977794"/>
    <lineage>
        <taxon>Bacteria</taxon>
        <taxon>Bacillati</taxon>
        <taxon>Actinomycetota</taxon>
        <taxon>Actinomycetes</taxon>
        <taxon>Catenulisporales</taxon>
        <taxon>Actinospicaceae</taxon>
        <taxon>Actinocrinis</taxon>
    </lineage>
</organism>
<dbReference type="SFLD" id="SFLDG01386">
    <property type="entry name" value="main_SPASM_domain-containing"/>
    <property type="match status" value="1"/>
</dbReference>
<dbReference type="NCBIfam" id="TIGR04269">
    <property type="entry name" value="SAM_SPASM_FxsB"/>
    <property type="match status" value="1"/>
</dbReference>
<dbReference type="GO" id="GO:0046872">
    <property type="term" value="F:metal ion binding"/>
    <property type="evidence" value="ECO:0007669"/>
    <property type="project" value="UniProtKB-KW"/>
</dbReference>
<comment type="caution">
    <text evidence="8">The sequence shown here is derived from an EMBL/GenBank/DDBJ whole genome shotgun (WGS) entry which is preliminary data.</text>
</comment>
<dbReference type="RefSeq" id="WP_211463309.1">
    <property type="nucleotide sequence ID" value="NZ_JAGSXH010000001.1"/>
</dbReference>
<evidence type="ECO:0000256" key="2">
    <source>
        <dbReference type="ARBA" id="ARBA00022485"/>
    </source>
</evidence>
<keyword evidence="5" id="KW-0408">Iron</keyword>
<dbReference type="PROSITE" id="PS51918">
    <property type="entry name" value="RADICAL_SAM"/>
    <property type="match status" value="1"/>
</dbReference>
<dbReference type="Gene3D" id="3.20.20.70">
    <property type="entry name" value="Aldolase class I"/>
    <property type="match status" value="1"/>
</dbReference>
<dbReference type="Pfam" id="PF04055">
    <property type="entry name" value="Radical_SAM"/>
    <property type="match status" value="1"/>
</dbReference>
<comment type="cofactor">
    <cofactor evidence="1">
        <name>[4Fe-4S] cluster</name>
        <dbReference type="ChEBI" id="CHEBI:49883"/>
    </cofactor>
</comment>
<dbReference type="SUPFAM" id="SSF102114">
    <property type="entry name" value="Radical SAM enzymes"/>
    <property type="match status" value="1"/>
</dbReference>
<evidence type="ECO:0000256" key="6">
    <source>
        <dbReference type="ARBA" id="ARBA00023014"/>
    </source>
</evidence>
<dbReference type="SFLD" id="SFLDS00029">
    <property type="entry name" value="Radical_SAM"/>
    <property type="match status" value="1"/>
</dbReference>
<keyword evidence="9" id="KW-1185">Reference proteome</keyword>
<gene>
    <name evidence="8" type="ORF">KGA66_00680</name>
</gene>
<keyword evidence="6" id="KW-0411">Iron-sulfur</keyword>
<accession>A0A8J8BAM0</accession>
<evidence type="ECO:0000256" key="3">
    <source>
        <dbReference type="ARBA" id="ARBA00022691"/>
    </source>
</evidence>
<dbReference type="PANTHER" id="PTHR43273:SF8">
    <property type="entry name" value="RADICAL SAM DOMAIN PROTEIN"/>
    <property type="match status" value="1"/>
</dbReference>
<evidence type="ECO:0000313" key="9">
    <source>
        <dbReference type="Proteomes" id="UP000677913"/>
    </source>
</evidence>
<dbReference type="PROSITE" id="PS01305">
    <property type="entry name" value="MOAA_NIFB_PQQE"/>
    <property type="match status" value="1"/>
</dbReference>
<evidence type="ECO:0000259" key="7">
    <source>
        <dbReference type="PROSITE" id="PS51918"/>
    </source>
</evidence>
<dbReference type="GO" id="GO:0051539">
    <property type="term" value="F:4 iron, 4 sulfur cluster binding"/>
    <property type="evidence" value="ECO:0007669"/>
    <property type="project" value="UniProtKB-KW"/>
</dbReference>
<dbReference type="InterPro" id="IPR000385">
    <property type="entry name" value="MoaA_NifB_PqqE_Fe-S-bd_CS"/>
</dbReference>
<name>A0A8J8BAM0_9ACTN</name>
<dbReference type="InterPro" id="IPR013785">
    <property type="entry name" value="Aldolase_TIM"/>
</dbReference>
<sequence>MAEWPEDVDAAAALAAAGLRPVPFRQFILKVHSRCDLRCDYCYIYEHADQSWREQPRRMSLHTVDQTARRIAQHVERNRQDSIELILHGGEPLLAGAELLAYAVTRIRAAVPDTRVRATIQTNGLRLDEKHLGLFDLLGVTVGVSMDGTAAMHDRHRRRADRSGSHAAVAAAVRRLAGPAWRHLFAGLLCTIDLRNDPVETYEALLEFQPPAIDLLLPHGNWTTPPPGRDASQAAPYGRWLCAVFDRWYGAPRRDTGIRLLEEVINLLLGGRSRSEQIGLSPSATVVVATDGGIEQSDVLKSVRHGAAATGLNVATSGFDEVLLAPGIVARQLGVAALCGVCRDCGEHRVCGGGLYAHRYRRGSGFSNPSVYCDDLKYLIRHVRARLRADLSAAVAARSAPSDAAA</sequence>
<dbReference type="AlphaFoldDB" id="A0A8J8BAM0"/>
<reference evidence="8" key="1">
    <citation type="submission" date="2021-04" db="EMBL/GenBank/DDBJ databases">
        <title>Genome based classification of Actinospica acidithermotolerans sp. nov., an actinobacterium isolated from an Indonesian hot spring.</title>
        <authorList>
            <person name="Kusuma A.B."/>
            <person name="Putra K.E."/>
            <person name="Nafisah S."/>
            <person name="Loh J."/>
            <person name="Nouioui I."/>
            <person name="Goodfellow M."/>
        </authorList>
    </citation>
    <scope>NUCLEOTIDE SEQUENCE</scope>
    <source>
        <strain evidence="8">DSM 45618</strain>
    </source>
</reference>
<dbReference type="SFLD" id="SFLDG01067">
    <property type="entry name" value="SPASM/twitch_domain_containing"/>
    <property type="match status" value="1"/>
</dbReference>